<keyword evidence="5 9" id="KW-0812">Transmembrane</keyword>
<proteinExistence type="predicted"/>
<accession>A0A3A1YN60</accession>
<dbReference type="Pfam" id="PF03799">
    <property type="entry name" value="FtsQ_DivIB_C"/>
    <property type="match status" value="1"/>
</dbReference>
<gene>
    <name evidence="11" type="ORF">CKF58_03690</name>
</gene>
<dbReference type="GO" id="GO:0090529">
    <property type="term" value="P:cell septum assembly"/>
    <property type="evidence" value="ECO:0007669"/>
    <property type="project" value="InterPro"/>
</dbReference>
<dbReference type="InterPro" id="IPR013685">
    <property type="entry name" value="POTRA_FtsQ_type"/>
</dbReference>
<dbReference type="InterPro" id="IPR005548">
    <property type="entry name" value="Cell_div_FtsQ/DivIB_C"/>
</dbReference>
<keyword evidence="7 9" id="KW-0472">Membrane</keyword>
<dbReference type="EMBL" id="NRJG01000058">
    <property type="protein sequence ID" value="RIY38669.1"/>
    <property type="molecule type" value="Genomic_DNA"/>
</dbReference>
<keyword evidence="4" id="KW-0132">Cell division</keyword>
<keyword evidence="2" id="KW-1003">Cell membrane</keyword>
<dbReference type="Proteomes" id="UP000265916">
    <property type="component" value="Unassembled WGS sequence"/>
</dbReference>
<keyword evidence="3" id="KW-0997">Cell inner membrane</keyword>
<evidence type="ECO:0000256" key="1">
    <source>
        <dbReference type="ARBA" id="ARBA00004370"/>
    </source>
</evidence>
<evidence type="ECO:0000256" key="9">
    <source>
        <dbReference type="SAM" id="Phobius"/>
    </source>
</evidence>
<evidence type="ECO:0000259" key="10">
    <source>
        <dbReference type="PROSITE" id="PS51779"/>
    </source>
</evidence>
<dbReference type="Gene3D" id="3.10.20.310">
    <property type="entry name" value="membrane protein fhac"/>
    <property type="match status" value="1"/>
</dbReference>
<keyword evidence="12" id="KW-1185">Reference proteome</keyword>
<dbReference type="OrthoDB" id="9790370at2"/>
<feature type="transmembrane region" description="Helical" evidence="9">
    <location>
        <begin position="9"/>
        <end position="31"/>
    </location>
</feature>
<keyword evidence="8" id="KW-0131">Cell cycle</keyword>
<protein>
    <recommendedName>
        <fullName evidence="10">POTRA domain-containing protein</fullName>
    </recommendedName>
</protein>
<dbReference type="Gene3D" id="3.40.50.11690">
    <property type="entry name" value="Cell division protein FtsQ/DivIB"/>
    <property type="match status" value="1"/>
</dbReference>
<evidence type="ECO:0000256" key="5">
    <source>
        <dbReference type="ARBA" id="ARBA00022692"/>
    </source>
</evidence>
<dbReference type="GO" id="GO:0016020">
    <property type="term" value="C:membrane"/>
    <property type="evidence" value="ECO:0007669"/>
    <property type="project" value="UniProtKB-SubCell"/>
</dbReference>
<dbReference type="InterPro" id="IPR045335">
    <property type="entry name" value="FtsQ_C_sf"/>
</dbReference>
<organism evidence="11 12">
    <name type="scientific">Psittacicella hinzii</name>
    <dbReference type="NCBI Taxonomy" id="2028575"/>
    <lineage>
        <taxon>Bacteria</taxon>
        <taxon>Pseudomonadati</taxon>
        <taxon>Pseudomonadota</taxon>
        <taxon>Gammaproteobacteria</taxon>
        <taxon>Pasteurellales</taxon>
        <taxon>Psittacicellaceae</taxon>
        <taxon>Psittacicella</taxon>
    </lineage>
</organism>
<dbReference type="InterPro" id="IPR026579">
    <property type="entry name" value="FtsQ"/>
</dbReference>
<dbReference type="AlphaFoldDB" id="A0A3A1YN60"/>
<evidence type="ECO:0000313" key="12">
    <source>
        <dbReference type="Proteomes" id="UP000265916"/>
    </source>
</evidence>
<evidence type="ECO:0000256" key="6">
    <source>
        <dbReference type="ARBA" id="ARBA00022989"/>
    </source>
</evidence>
<comment type="subcellular location">
    <subcellularLocation>
        <location evidence="1">Membrane</location>
    </subcellularLocation>
</comment>
<dbReference type="RefSeq" id="WP_119531092.1">
    <property type="nucleotide sequence ID" value="NZ_JBHSSP010000009.1"/>
</dbReference>
<comment type="caution">
    <text evidence="11">The sequence shown here is derived from an EMBL/GenBank/DDBJ whole genome shotgun (WGS) entry which is preliminary data.</text>
</comment>
<dbReference type="PANTHER" id="PTHR35851">
    <property type="entry name" value="CELL DIVISION PROTEIN FTSQ"/>
    <property type="match status" value="1"/>
</dbReference>
<evidence type="ECO:0000256" key="4">
    <source>
        <dbReference type="ARBA" id="ARBA00022618"/>
    </source>
</evidence>
<sequence length="334" mass="38240">MLRPLLKNFYFYFWSIIALLVILGFFNWQYINAKLNSVPISKMQINTNLRFTSNSIITQAINNSHNQNKGYFDFSTKELTLALQQNPWIKFVMVSKVFPDTVNIRISEQKPYAIWTNGQEVGYITENGNLFFSPAQMAQNEKFTQIVQQAKEKANINDNNQNSSTQAKEKAKSLLNEVGEQINLNVDNFPQHDMPIFISNQYYIQLAINYWNEIKDELTSSNLSIKEIRVDSSDAWQIMLNNGILLNLDAIDVRQSIRRFLVAAQQIKVPDGYLINYVDLRYNNGIAVKFIKQDEAANGNNFLSSLVPGKGGAPLLNATFKSEHIQGNYQDDLN</sequence>
<dbReference type="PANTHER" id="PTHR35851:SF1">
    <property type="entry name" value="CELL DIVISION PROTEIN FTSQ"/>
    <property type="match status" value="1"/>
</dbReference>
<dbReference type="PROSITE" id="PS51779">
    <property type="entry name" value="POTRA"/>
    <property type="match status" value="1"/>
</dbReference>
<evidence type="ECO:0000313" key="11">
    <source>
        <dbReference type="EMBL" id="RIY38669.1"/>
    </source>
</evidence>
<evidence type="ECO:0000256" key="3">
    <source>
        <dbReference type="ARBA" id="ARBA00022519"/>
    </source>
</evidence>
<keyword evidence="6 9" id="KW-1133">Transmembrane helix</keyword>
<reference evidence="11 12" key="1">
    <citation type="submission" date="2017-08" db="EMBL/GenBank/DDBJ databases">
        <title>Reclassification of Bisgaard taxon 37 and 44.</title>
        <authorList>
            <person name="Christensen H."/>
        </authorList>
    </citation>
    <scope>NUCLEOTIDE SEQUENCE [LARGE SCALE GENOMIC DNA]</scope>
    <source>
        <strain evidence="11 12">111</strain>
    </source>
</reference>
<evidence type="ECO:0000256" key="2">
    <source>
        <dbReference type="ARBA" id="ARBA00022475"/>
    </source>
</evidence>
<evidence type="ECO:0000256" key="7">
    <source>
        <dbReference type="ARBA" id="ARBA00023136"/>
    </source>
</evidence>
<dbReference type="Pfam" id="PF08478">
    <property type="entry name" value="POTRA_1"/>
    <property type="match status" value="1"/>
</dbReference>
<evidence type="ECO:0000256" key="8">
    <source>
        <dbReference type="ARBA" id="ARBA00023306"/>
    </source>
</evidence>
<feature type="domain" description="POTRA" evidence="10">
    <location>
        <begin position="38"/>
        <end position="109"/>
    </location>
</feature>
<name>A0A3A1YN60_9GAMM</name>
<dbReference type="InterPro" id="IPR034746">
    <property type="entry name" value="POTRA"/>
</dbReference>